<dbReference type="InterPro" id="IPR017981">
    <property type="entry name" value="GPCR_2-like_7TM"/>
</dbReference>
<keyword evidence="2 6" id="KW-0812">Transmembrane</keyword>
<evidence type="ECO:0000256" key="1">
    <source>
        <dbReference type="ARBA" id="ARBA00004141"/>
    </source>
</evidence>
<reference evidence="8 9" key="1">
    <citation type="journal article" date="2014" name="BMC Genomics">
        <title>Genome sequencing of four Aureobasidium pullulans varieties: biotechnological potential, stress tolerance, and description of new species.</title>
        <authorList>
            <person name="Gostin Ar C."/>
            <person name="Ohm R.A."/>
            <person name="Kogej T."/>
            <person name="Sonjak S."/>
            <person name="Turk M."/>
            <person name="Zajc J."/>
            <person name="Zalar P."/>
            <person name="Grube M."/>
            <person name="Sun H."/>
            <person name="Han J."/>
            <person name="Sharma A."/>
            <person name="Chiniquy J."/>
            <person name="Ngan C.Y."/>
            <person name="Lipzen A."/>
            <person name="Barry K."/>
            <person name="Grigoriev I.V."/>
            <person name="Gunde-Cimerman N."/>
        </authorList>
    </citation>
    <scope>NUCLEOTIDE SEQUENCE [LARGE SCALE GENOMIC DNA]</scope>
    <source>
        <strain evidence="8 9">EXF-2481</strain>
    </source>
</reference>
<dbReference type="GeneID" id="25370075"/>
<dbReference type="GO" id="GO:0016020">
    <property type="term" value="C:membrane"/>
    <property type="evidence" value="ECO:0007669"/>
    <property type="project" value="UniProtKB-SubCell"/>
</dbReference>
<keyword evidence="9" id="KW-1185">Reference proteome</keyword>
<keyword evidence="4 6" id="KW-0472">Membrane</keyword>
<gene>
    <name evidence="8" type="ORF">AUEXF2481DRAFT_6533</name>
</gene>
<dbReference type="PANTHER" id="PTHR42058:SF1">
    <property type="entry name" value="G-PROTEIN COUPLED RECEPTORS FAMILY 2 PROFILE 2 DOMAIN-CONTAINING PROTEIN"/>
    <property type="match status" value="1"/>
</dbReference>
<dbReference type="RefSeq" id="XP_013341938.1">
    <property type="nucleotide sequence ID" value="XM_013486484.1"/>
</dbReference>
<evidence type="ECO:0000259" key="7">
    <source>
        <dbReference type="PROSITE" id="PS50261"/>
    </source>
</evidence>
<dbReference type="STRING" id="1043005.A0A074Z323"/>
<dbReference type="InterPro" id="IPR053247">
    <property type="entry name" value="GPCR_GPR1/git3-like"/>
</dbReference>
<feature type="transmembrane region" description="Helical" evidence="6">
    <location>
        <begin position="295"/>
        <end position="318"/>
    </location>
</feature>
<feature type="domain" description="G-protein coupled receptors family 2 profile 2" evidence="7">
    <location>
        <begin position="60"/>
        <end position="223"/>
    </location>
</feature>
<evidence type="ECO:0000313" key="8">
    <source>
        <dbReference type="EMBL" id="KEQ93456.1"/>
    </source>
</evidence>
<comment type="subcellular location">
    <subcellularLocation>
        <location evidence="1">Membrane</location>
        <topology evidence="1">Multi-pass membrane protein</topology>
    </subcellularLocation>
</comment>
<feature type="region of interest" description="Disordered" evidence="5">
    <location>
        <begin position="433"/>
        <end position="548"/>
    </location>
</feature>
<evidence type="ECO:0000256" key="5">
    <source>
        <dbReference type="SAM" id="MobiDB-lite"/>
    </source>
</evidence>
<feature type="transmembrane region" description="Helical" evidence="6">
    <location>
        <begin position="179"/>
        <end position="202"/>
    </location>
</feature>
<accession>A0A074Z323</accession>
<feature type="compositionally biased region" description="Basic and acidic residues" evidence="5">
    <location>
        <begin position="433"/>
        <end position="443"/>
    </location>
</feature>
<evidence type="ECO:0000256" key="2">
    <source>
        <dbReference type="ARBA" id="ARBA00022692"/>
    </source>
</evidence>
<dbReference type="PROSITE" id="PS50261">
    <property type="entry name" value="G_PROTEIN_RECEP_F2_4"/>
    <property type="match status" value="1"/>
</dbReference>
<feature type="transmembrane region" description="Helical" evidence="6">
    <location>
        <begin position="222"/>
        <end position="249"/>
    </location>
</feature>
<dbReference type="InParanoid" id="A0A074Z323"/>
<dbReference type="EMBL" id="KL584765">
    <property type="protein sequence ID" value="KEQ93456.1"/>
    <property type="molecule type" value="Genomic_DNA"/>
</dbReference>
<feature type="transmembrane region" description="Helical" evidence="6">
    <location>
        <begin position="100"/>
        <end position="120"/>
    </location>
</feature>
<organism evidence="8 9">
    <name type="scientific">Aureobasidium subglaciale (strain EXF-2481)</name>
    <name type="common">Aureobasidium pullulans var. subglaciale</name>
    <dbReference type="NCBI Taxonomy" id="1043005"/>
    <lineage>
        <taxon>Eukaryota</taxon>
        <taxon>Fungi</taxon>
        <taxon>Dikarya</taxon>
        <taxon>Ascomycota</taxon>
        <taxon>Pezizomycotina</taxon>
        <taxon>Dothideomycetes</taxon>
        <taxon>Dothideomycetidae</taxon>
        <taxon>Dothideales</taxon>
        <taxon>Saccotheciaceae</taxon>
        <taxon>Aureobasidium</taxon>
    </lineage>
</organism>
<evidence type="ECO:0000313" key="9">
    <source>
        <dbReference type="Proteomes" id="UP000030641"/>
    </source>
</evidence>
<dbReference type="OMA" id="LGPKFMW"/>
<keyword evidence="3 6" id="KW-1133">Transmembrane helix</keyword>
<dbReference type="AlphaFoldDB" id="A0A074Z323"/>
<name>A0A074Z323_AURSE</name>
<feature type="transmembrane region" description="Helical" evidence="6">
    <location>
        <begin position="140"/>
        <end position="159"/>
    </location>
</feature>
<dbReference type="Proteomes" id="UP000030641">
    <property type="component" value="Unassembled WGS sequence"/>
</dbReference>
<dbReference type="PANTHER" id="PTHR42058">
    <property type="entry name" value="G_PROTEIN_RECEP_F2_4 DOMAIN-CONTAINING PROTEIN"/>
    <property type="match status" value="1"/>
</dbReference>
<feature type="transmembrane region" description="Helical" evidence="6">
    <location>
        <begin position="363"/>
        <end position="384"/>
    </location>
</feature>
<dbReference type="GO" id="GO:0004930">
    <property type="term" value="F:G protein-coupled receptor activity"/>
    <property type="evidence" value="ECO:0007669"/>
    <property type="project" value="InterPro"/>
</dbReference>
<evidence type="ECO:0000256" key="4">
    <source>
        <dbReference type="ARBA" id="ARBA00023136"/>
    </source>
</evidence>
<evidence type="ECO:0000256" key="3">
    <source>
        <dbReference type="ARBA" id="ARBA00022989"/>
    </source>
</evidence>
<evidence type="ECO:0000256" key="6">
    <source>
        <dbReference type="SAM" id="Phobius"/>
    </source>
</evidence>
<feature type="transmembrane region" description="Helical" evidence="6">
    <location>
        <begin position="66"/>
        <end position="88"/>
    </location>
</feature>
<dbReference type="HOGENOM" id="CLU_026939_1_0_1"/>
<dbReference type="Gene3D" id="1.20.1070.10">
    <property type="entry name" value="Rhodopsin 7-helix transmembrane proteins"/>
    <property type="match status" value="1"/>
</dbReference>
<dbReference type="Pfam" id="PF00002">
    <property type="entry name" value="7tm_2"/>
    <property type="match status" value="1"/>
</dbReference>
<sequence length="548" mass="60792">MFLNSTLHGGCIAPFYDASLFPSGGGYIGGRLCSVQSQDPNSPLCCLPCPASYWAYSDNFETLGTVAGWLNVVGLALQSFMLISNFLLPTARTRSHYLTQCLIIAVMFINLAFVIPLGAAPDQCYDGITPNDMYTSMTCAWSGAFLLAGALAGTFWIFIRSFSMHLTVVWDIVPGPRFFYISQAVGWGVPAALFTSATSISGVSFRFGNACHINHDDSMVTFWGWLLAVAGAASIVQISTFGYCLRVFFDSLWEDSARPSSQGSAKSLPMSMMSAKSQRARVIYRRLKSVLYLQWRGMLIVTIVLVDVIFFAVVFVYLDKIEESVLHDYSRVLPWVICLIQSGGDRDACIHLSQGWLISEPTIGAMLIMISLLGIELFVLLFRWSLITGWKERWATLRKPQEFVSFDARRAQSSPNPPTYELRKLGGRMQMHYSDRKSSDPEFARPTSPTNMLDDMISTPNSPAPVYTQRQRNEDEEVSPITPLEQSGLSTPPLARNFSSPRIRTHDRMGWDASSTFANSGARHMTTPSLPPPVDHDERPLSPPGQAL</sequence>
<protein>
    <recommendedName>
        <fullName evidence="7">G-protein coupled receptors family 2 profile 2 domain-containing protein</fullName>
    </recommendedName>
</protein>
<proteinExistence type="predicted"/>
<dbReference type="OrthoDB" id="26203at2759"/>
<dbReference type="InterPro" id="IPR000832">
    <property type="entry name" value="GPCR_2_secretin-like"/>
</dbReference>
<dbReference type="GO" id="GO:0007166">
    <property type="term" value="P:cell surface receptor signaling pathway"/>
    <property type="evidence" value="ECO:0007669"/>
    <property type="project" value="InterPro"/>
</dbReference>